<dbReference type="NCBIfam" id="NF005754">
    <property type="entry name" value="PRK07578.1"/>
    <property type="match status" value="1"/>
</dbReference>
<evidence type="ECO:0000256" key="1">
    <source>
        <dbReference type="ARBA" id="ARBA00006484"/>
    </source>
</evidence>
<proteinExistence type="inferred from homology"/>
<dbReference type="PANTHER" id="PTHR43477:SF1">
    <property type="entry name" value="DIHYDROANTICAPSIN 7-DEHYDROGENASE"/>
    <property type="match status" value="1"/>
</dbReference>
<keyword evidence="2" id="KW-0560">Oxidoreductase</keyword>
<keyword evidence="4" id="KW-1185">Reference proteome</keyword>
<dbReference type="SUPFAM" id="SSF51735">
    <property type="entry name" value="NAD(P)-binding Rossmann-fold domains"/>
    <property type="match status" value="1"/>
</dbReference>
<dbReference type="Proteomes" id="UP000028715">
    <property type="component" value="Unassembled WGS sequence"/>
</dbReference>
<dbReference type="InterPro" id="IPR036291">
    <property type="entry name" value="NAD(P)-bd_dom_sf"/>
</dbReference>
<name>A0A085ZK21_9FLAO</name>
<evidence type="ECO:0000313" key="3">
    <source>
        <dbReference type="EMBL" id="KFF04785.1"/>
    </source>
</evidence>
<dbReference type="InterPro" id="IPR002347">
    <property type="entry name" value="SDR_fam"/>
</dbReference>
<dbReference type="Pfam" id="PF13561">
    <property type="entry name" value="adh_short_C2"/>
    <property type="match status" value="1"/>
</dbReference>
<dbReference type="eggNOG" id="COG1028">
    <property type="taxonomic scope" value="Bacteria"/>
</dbReference>
<dbReference type="OrthoDB" id="9787486at2"/>
<dbReference type="PANTHER" id="PTHR43477">
    <property type="entry name" value="DIHYDROANTICAPSIN 7-DEHYDROGENASE"/>
    <property type="match status" value="1"/>
</dbReference>
<organism evidence="3 4">
    <name type="scientific">Flavobacterium reichenbachii</name>
    <dbReference type="NCBI Taxonomy" id="362418"/>
    <lineage>
        <taxon>Bacteria</taxon>
        <taxon>Pseudomonadati</taxon>
        <taxon>Bacteroidota</taxon>
        <taxon>Flavobacteriia</taxon>
        <taxon>Flavobacteriales</taxon>
        <taxon>Flavobacteriaceae</taxon>
        <taxon>Flavobacterium</taxon>
    </lineage>
</organism>
<dbReference type="Gene3D" id="3.40.50.720">
    <property type="entry name" value="NAD(P)-binding Rossmann-like Domain"/>
    <property type="match status" value="1"/>
</dbReference>
<dbReference type="AlphaFoldDB" id="A0A085ZK21"/>
<evidence type="ECO:0000256" key="2">
    <source>
        <dbReference type="ARBA" id="ARBA00023002"/>
    </source>
</evidence>
<gene>
    <name evidence="3" type="ORF">IW19_04205</name>
</gene>
<dbReference type="RefSeq" id="WP_035681507.1">
    <property type="nucleotide sequence ID" value="NZ_JPRL01000001.1"/>
</dbReference>
<evidence type="ECO:0000313" key="4">
    <source>
        <dbReference type="Proteomes" id="UP000028715"/>
    </source>
</evidence>
<dbReference type="EMBL" id="JPRL01000001">
    <property type="protein sequence ID" value="KFF04785.1"/>
    <property type="molecule type" value="Genomic_DNA"/>
</dbReference>
<protein>
    <submittedName>
        <fullName evidence="3">Short-chain dehydrogenase</fullName>
    </submittedName>
</protein>
<comment type="similarity">
    <text evidence="1">Belongs to the short-chain dehydrogenases/reductases (SDR) family.</text>
</comment>
<reference evidence="3 4" key="1">
    <citation type="submission" date="2014-07" db="EMBL/GenBank/DDBJ databases">
        <title>Genome of Flavobacterium reichenbachii LMG 25512.</title>
        <authorList>
            <person name="Stropko S.J."/>
            <person name="Pipes S.E."/>
            <person name="Newman J.D."/>
        </authorList>
    </citation>
    <scope>NUCLEOTIDE SEQUENCE [LARGE SCALE GENOMIC DNA]</scope>
    <source>
        <strain evidence="3 4">LMG 25512</strain>
    </source>
</reference>
<dbReference type="InterPro" id="IPR051122">
    <property type="entry name" value="SDR_DHRS6-like"/>
</dbReference>
<dbReference type="STRING" id="362418.IW19_04205"/>
<sequence length="186" mass="20005">MRILLIGANGTIGKILNPALAKNHEIITAGRNSGDFKIDLSDSKSIEKLFNEVKNIDSCICAAGDCYTGDLLSLDEEKLNIGIKNKLLGQINLVLIGQKYLNENGSFILTSGKMGDKPVKNNISKAIVNGGINSFVLSASLELDRGIRINAISPAKVSDIPAEDLINAYTKSIEESINGEIIKVNY</sequence>
<accession>A0A085ZK21</accession>
<dbReference type="CDD" id="cd11731">
    <property type="entry name" value="Lin1944_like_SDR_c"/>
    <property type="match status" value="1"/>
</dbReference>
<comment type="caution">
    <text evidence="3">The sequence shown here is derived from an EMBL/GenBank/DDBJ whole genome shotgun (WGS) entry which is preliminary data.</text>
</comment>
<dbReference type="GO" id="GO:0016491">
    <property type="term" value="F:oxidoreductase activity"/>
    <property type="evidence" value="ECO:0007669"/>
    <property type="project" value="UniProtKB-KW"/>
</dbReference>